<reference evidence="2" key="1">
    <citation type="submission" date="2023-03" db="EMBL/GenBank/DDBJ databases">
        <authorList>
            <person name="Shen W."/>
            <person name="Cai J."/>
        </authorList>
    </citation>
    <scope>NUCLEOTIDE SEQUENCE</scope>
    <source>
        <strain evidence="2">P96-3</strain>
    </source>
</reference>
<keyword evidence="1" id="KW-0812">Transmembrane</keyword>
<proteinExistence type="predicted"/>
<organism evidence="2 3">
    <name type="scientific">Vagococcus carniphilus</name>
    <dbReference type="NCBI Taxonomy" id="218144"/>
    <lineage>
        <taxon>Bacteria</taxon>
        <taxon>Bacillati</taxon>
        <taxon>Bacillota</taxon>
        <taxon>Bacilli</taxon>
        <taxon>Lactobacillales</taxon>
        <taxon>Enterococcaceae</taxon>
        <taxon>Vagococcus</taxon>
    </lineage>
</organism>
<keyword evidence="1" id="KW-0472">Membrane</keyword>
<comment type="caution">
    <text evidence="2">The sequence shown here is derived from an EMBL/GenBank/DDBJ whole genome shotgun (WGS) entry which is preliminary data.</text>
</comment>
<feature type="transmembrane region" description="Helical" evidence="1">
    <location>
        <begin position="132"/>
        <end position="152"/>
    </location>
</feature>
<dbReference type="InterPro" id="IPR009214">
    <property type="entry name" value="DUF1129"/>
</dbReference>
<sequence length="232" mass="26110">MEETREELQQKVAQNRELMTQLTKKNDQFIFDINKVLETSQLEEEKKVRELNTMLVALVEGQKTGVTAKQLYGTPTEAADAIINAPEPAPEMTFGKIMLDNFLLLFTILSVMVSLLGMFSRTNQQTTQGITAIVLGAASGAFSFYLIYRYVYVYDKPGADASKRPGFLKTSGIMALSFIPWFIVFALASFLPANVNPVLDPMLTISLGVATYGIRYWLKKKFRFESVMFAKR</sequence>
<feature type="transmembrane region" description="Helical" evidence="1">
    <location>
        <begin position="198"/>
        <end position="218"/>
    </location>
</feature>
<gene>
    <name evidence="2" type="ORF">P7H70_02130</name>
</gene>
<dbReference type="AlphaFoldDB" id="A0AAW8U4U1"/>
<evidence type="ECO:0000313" key="2">
    <source>
        <dbReference type="EMBL" id="MDT2832839.1"/>
    </source>
</evidence>
<dbReference type="EMBL" id="JARQBZ010000003">
    <property type="protein sequence ID" value="MDT2832839.1"/>
    <property type="molecule type" value="Genomic_DNA"/>
</dbReference>
<feature type="transmembrane region" description="Helical" evidence="1">
    <location>
        <begin position="102"/>
        <end position="120"/>
    </location>
</feature>
<accession>A0AAW8U4U1</accession>
<protein>
    <submittedName>
        <fullName evidence="2">DUF1129 family protein</fullName>
    </submittedName>
</protein>
<feature type="transmembrane region" description="Helical" evidence="1">
    <location>
        <begin position="173"/>
        <end position="192"/>
    </location>
</feature>
<name>A0AAW8U4U1_9ENTE</name>
<dbReference type="Proteomes" id="UP001268577">
    <property type="component" value="Unassembled WGS sequence"/>
</dbReference>
<dbReference type="PIRSF" id="PIRSF033111">
    <property type="entry name" value="UCP033111"/>
    <property type="match status" value="1"/>
</dbReference>
<evidence type="ECO:0000313" key="3">
    <source>
        <dbReference type="Proteomes" id="UP001268577"/>
    </source>
</evidence>
<keyword evidence="1" id="KW-1133">Transmembrane helix</keyword>
<evidence type="ECO:0000256" key="1">
    <source>
        <dbReference type="SAM" id="Phobius"/>
    </source>
</evidence>
<dbReference type="Pfam" id="PF06570">
    <property type="entry name" value="DUF1129"/>
    <property type="match status" value="1"/>
</dbReference>
<dbReference type="RefSeq" id="WP_311876636.1">
    <property type="nucleotide sequence ID" value="NZ_JARQBZ010000003.1"/>
</dbReference>